<dbReference type="InterPro" id="IPR009057">
    <property type="entry name" value="Homeodomain-like_sf"/>
</dbReference>
<proteinExistence type="predicted"/>
<gene>
    <name evidence="5" type="ORF">EGI15_02470</name>
</gene>
<dbReference type="CDD" id="cd03137">
    <property type="entry name" value="GATase1_AraC_1"/>
    <property type="match status" value="1"/>
</dbReference>
<accession>A0ABX9X9K1</accession>
<dbReference type="Proteomes" id="UP000281899">
    <property type="component" value="Unassembled WGS sequence"/>
</dbReference>
<keyword evidence="6" id="KW-1185">Reference proteome</keyword>
<evidence type="ECO:0000256" key="1">
    <source>
        <dbReference type="ARBA" id="ARBA00023015"/>
    </source>
</evidence>
<reference evidence="5 6" key="1">
    <citation type="submission" date="2018-11" db="EMBL/GenBank/DDBJ databases">
        <title>Proposal to divide the Flavobacteriaceae and reorganize its genera based on Amino Acid Identity values calculated from whole genome sequences.</title>
        <authorList>
            <person name="Nicholson A.C."/>
            <person name="Gulvik C.A."/>
            <person name="Whitney A.M."/>
            <person name="Humrighouse B.W."/>
            <person name="Bell M."/>
            <person name="Holmes B."/>
            <person name="Steigerwalt A."/>
            <person name="Villarma A."/>
            <person name="Sheth M."/>
            <person name="Batra D."/>
            <person name="Pryor J."/>
            <person name="Bernardet J.-F."/>
            <person name="Hugo C."/>
            <person name="Kampfer P."/>
            <person name="Newman J."/>
            <person name="Mcquiston J.R."/>
        </authorList>
    </citation>
    <scope>NUCLEOTIDE SEQUENCE [LARGE SCALE GENOMIC DNA]</scope>
    <source>
        <strain evidence="5 6">G0235</strain>
    </source>
</reference>
<dbReference type="PROSITE" id="PS01124">
    <property type="entry name" value="HTH_ARAC_FAMILY_2"/>
    <property type="match status" value="1"/>
</dbReference>
<dbReference type="InterPro" id="IPR002818">
    <property type="entry name" value="DJ-1/PfpI"/>
</dbReference>
<dbReference type="EMBL" id="RJTW01000003">
    <property type="protein sequence ID" value="ROH94745.1"/>
    <property type="molecule type" value="Genomic_DNA"/>
</dbReference>
<dbReference type="InterPro" id="IPR018060">
    <property type="entry name" value="HTH_AraC"/>
</dbReference>
<dbReference type="InterPro" id="IPR052158">
    <property type="entry name" value="INH-QAR"/>
</dbReference>
<keyword evidence="1" id="KW-0805">Transcription regulation</keyword>
<evidence type="ECO:0000259" key="4">
    <source>
        <dbReference type="PROSITE" id="PS01124"/>
    </source>
</evidence>
<keyword evidence="2" id="KW-0238">DNA-binding</keyword>
<comment type="caution">
    <text evidence="5">The sequence shown here is derived from an EMBL/GenBank/DDBJ whole genome shotgun (WGS) entry which is preliminary data.</text>
</comment>
<evidence type="ECO:0000313" key="5">
    <source>
        <dbReference type="EMBL" id="ROH94745.1"/>
    </source>
</evidence>
<dbReference type="InterPro" id="IPR029062">
    <property type="entry name" value="Class_I_gatase-like"/>
</dbReference>
<keyword evidence="3" id="KW-0804">Transcription</keyword>
<protein>
    <submittedName>
        <fullName evidence="5">Helix-turn-helix domain-containing protein</fullName>
    </submittedName>
</protein>
<evidence type="ECO:0000313" key="6">
    <source>
        <dbReference type="Proteomes" id="UP000281899"/>
    </source>
</evidence>
<evidence type="ECO:0000256" key="2">
    <source>
        <dbReference type="ARBA" id="ARBA00023125"/>
    </source>
</evidence>
<dbReference type="PROSITE" id="PS00041">
    <property type="entry name" value="HTH_ARAC_FAMILY_1"/>
    <property type="match status" value="1"/>
</dbReference>
<dbReference type="SUPFAM" id="SSF52317">
    <property type="entry name" value="Class I glutamine amidotransferase-like"/>
    <property type="match status" value="1"/>
</dbReference>
<sequence>MITSGRNCMFFVIADKILSLYICTHTERDMKKEGRKTAMKNIVLLALPEVQLLDIAGPWDVFTSANRFLNDKQDSGYHVYLVSGTSEKVIYSGSGMSLSCSHTIYDIDFSVDTLLVAGTTLSVLDEVNPDIYHYLQNIAPHVRRMGSVCVGAFILAKAGLLDGKQVTTHWKFADTLQKSYPKLDVNINPFFIRDRPIYTSGGVSSGMDLALALLEEDFGKPLAAEVARHLVLYLKRSGAQSQFGNALPEYEIMSPFTKQIRDLLKDKLGEAITVEYMAEFLHMSVRNFSRVFVKESGMTPGRFLEKMRLDQAKNMLEYTDMSIDMIADKCGLSNAVSLSRLFLKNISLSPAQYRKAFNTTE</sequence>
<evidence type="ECO:0000256" key="3">
    <source>
        <dbReference type="ARBA" id="ARBA00023163"/>
    </source>
</evidence>
<dbReference type="PANTHER" id="PTHR43130:SF3">
    <property type="entry name" value="HTH-TYPE TRANSCRIPTIONAL REGULATOR RV1931C"/>
    <property type="match status" value="1"/>
</dbReference>
<dbReference type="Pfam" id="PF12833">
    <property type="entry name" value="HTH_18"/>
    <property type="match status" value="1"/>
</dbReference>
<dbReference type="SUPFAM" id="SSF46689">
    <property type="entry name" value="Homeodomain-like"/>
    <property type="match status" value="2"/>
</dbReference>
<dbReference type="InterPro" id="IPR018062">
    <property type="entry name" value="HTH_AraC-typ_CS"/>
</dbReference>
<dbReference type="SMART" id="SM00342">
    <property type="entry name" value="HTH_ARAC"/>
    <property type="match status" value="1"/>
</dbReference>
<dbReference type="Pfam" id="PF01965">
    <property type="entry name" value="DJ-1_PfpI"/>
    <property type="match status" value="1"/>
</dbReference>
<dbReference type="Gene3D" id="1.10.10.60">
    <property type="entry name" value="Homeodomain-like"/>
    <property type="match status" value="1"/>
</dbReference>
<feature type="domain" description="HTH araC/xylS-type" evidence="4">
    <location>
        <begin position="258"/>
        <end position="356"/>
    </location>
</feature>
<dbReference type="Gene3D" id="3.40.50.880">
    <property type="match status" value="1"/>
</dbReference>
<name>A0ABX9X9K1_9FLAO</name>
<organism evidence="5 6">
    <name type="scientific">Chryseobacterium cucumeris</name>
    <dbReference type="NCBI Taxonomy" id="1813611"/>
    <lineage>
        <taxon>Bacteria</taxon>
        <taxon>Pseudomonadati</taxon>
        <taxon>Bacteroidota</taxon>
        <taxon>Flavobacteriia</taxon>
        <taxon>Flavobacteriales</taxon>
        <taxon>Weeksellaceae</taxon>
        <taxon>Chryseobacterium group</taxon>
        <taxon>Chryseobacterium</taxon>
    </lineage>
</organism>
<dbReference type="PANTHER" id="PTHR43130">
    <property type="entry name" value="ARAC-FAMILY TRANSCRIPTIONAL REGULATOR"/>
    <property type="match status" value="1"/>
</dbReference>